<dbReference type="GO" id="GO:0005524">
    <property type="term" value="F:ATP binding"/>
    <property type="evidence" value="ECO:0007669"/>
    <property type="project" value="UniProtKB-KW"/>
</dbReference>
<keyword evidence="5" id="KW-0418">Kinase</keyword>
<dbReference type="SUPFAM" id="SSF56112">
    <property type="entry name" value="Protein kinase-like (PK-like)"/>
    <property type="match status" value="1"/>
</dbReference>
<evidence type="ECO:0000256" key="7">
    <source>
        <dbReference type="ARBA" id="ARBA00047899"/>
    </source>
</evidence>
<keyword evidence="2" id="KW-0723">Serine/threonine-protein kinase</keyword>
<dbReference type="PROSITE" id="PS00108">
    <property type="entry name" value="PROTEIN_KINASE_ST"/>
    <property type="match status" value="1"/>
</dbReference>
<dbReference type="InterPro" id="IPR011009">
    <property type="entry name" value="Kinase-like_dom_sf"/>
</dbReference>
<protein>
    <recommendedName>
        <fullName evidence="1">non-specific serine/threonine protein kinase</fullName>
        <ecNumber evidence="1">2.7.11.1</ecNumber>
    </recommendedName>
</protein>
<dbReference type="EC" id="2.7.11.1" evidence="1"/>
<dbReference type="PROSITE" id="PS50011">
    <property type="entry name" value="PROTEIN_KINASE_DOM"/>
    <property type="match status" value="1"/>
</dbReference>
<evidence type="ECO:0000259" key="9">
    <source>
        <dbReference type="PROSITE" id="PS50011"/>
    </source>
</evidence>
<evidence type="ECO:0000256" key="5">
    <source>
        <dbReference type="ARBA" id="ARBA00022777"/>
    </source>
</evidence>
<evidence type="ECO:0000256" key="6">
    <source>
        <dbReference type="ARBA" id="ARBA00022840"/>
    </source>
</evidence>
<feature type="domain" description="Protein kinase" evidence="9">
    <location>
        <begin position="1"/>
        <end position="201"/>
    </location>
</feature>
<dbReference type="Gene3D" id="3.30.200.20">
    <property type="entry name" value="Phosphorylase Kinase, domain 1"/>
    <property type="match status" value="1"/>
</dbReference>
<evidence type="ECO:0000313" key="10">
    <source>
        <dbReference type="EMBL" id="KAJ6740496.1"/>
    </source>
</evidence>
<evidence type="ECO:0000313" key="11">
    <source>
        <dbReference type="Proteomes" id="UP001151532"/>
    </source>
</evidence>
<evidence type="ECO:0000256" key="8">
    <source>
        <dbReference type="ARBA" id="ARBA00048679"/>
    </source>
</evidence>
<organism evidence="10 11">
    <name type="scientific">Salix purpurea</name>
    <name type="common">Purple osier willow</name>
    <dbReference type="NCBI Taxonomy" id="77065"/>
    <lineage>
        <taxon>Eukaryota</taxon>
        <taxon>Viridiplantae</taxon>
        <taxon>Streptophyta</taxon>
        <taxon>Embryophyta</taxon>
        <taxon>Tracheophyta</taxon>
        <taxon>Spermatophyta</taxon>
        <taxon>Magnoliopsida</taxon>
        <taxon>eudicotyledons</taxon>
        <taxon>Gunneridae</taxon>
        <taxon>Pentapetalae</taxon>
        <taxon>rosids</taxon>
        <taxon>fabids</taxon>
        <taxon>Malpighiales</taxon>
        <taxon>Salicaceae</taxon>
        <taxon>Saliceae</taxon>
        <taxon>Salix</taxon>
    </lineage>
</organism>
<dbReference type="AlphaFoldDB" id="A0A9Q0V2H2"/>
<dbReference type="GO" id="GO:0000245">
    <property type="term" value="P:spliceosomal complex assembly"/>
    <property type="evidence" value="ECO:0007669"/>
    <property type="project" value="TreeGrafter"/>
</dbReference>
<dbReference type="GO" id="GO:0004674">
    <property type="term" value="F:protein serine/threonine kinase activity"/>
    <property type="evidence" value="ECO:0007669"/>
    <property type="project" value="UniProtKB-KW"/>
</dbReference>
<name>A0A9Q0V2H2_SALPP</name>
<evidence type="ECO:0000256" key="2">
    <source>
        <dbReference type="ARBA" id="ARBA00022527"/>
    </source>
</evidence>
<gene>
    <name evidence="10" type="ORF">OIU79_000586</name>
</gene>
<accession>A0A9Q0V2H2</accession>
<keyword evidence="3" id="KW-0808">Transferase</keyword>
<comment type="caution">
    <text evidence="10">The sequence shown here is derived from an EMBL/GenBank/DDBJ whole genome shotgun (WGS) entry which is preliminary data.</text>
</comment>
<evidence type="ECO:0000256" key="1">
    <source>
        <dbReference type="ARBA" id="ARBA00012513"/>
    </source>
</evidence>
<keyword evidence="11" id="KW-1185">Reference proteome</keyword>
<proteinExistence type="predicted"/>
<dbReference type="EMBL" id="JAPFFK010000010">
    <property type="protein sequence ID" value="KAJ6740496.1"/>
    <property type="molecule type" value="Genomic_DNA"/>
</dbReference>
<comment type="catalytic activity">
    <reaction evidence="7">
        <text>L-threonyl-[protein] + ATP = O-phospho-L-threonyl-[protein] + ADP + H(+)</text>
        <dbReference type="Rhea" id="RHEA:46608"/>
        <dbReference type="Rhea" id="RHEA-COMP:11060"/>
        <dbReference type="Rhea" id="RHEA-COMP:11605"/>
        <dbReference type="ChEBI" id="CHEBI:15378"/>
        <dbReference type="ChEBI" id="CHEBI:30013"/>
        <dbReference type="ChEBI" id="CHEBI:30616"/>
        <dbReference type="ChEBI" id="CHEBI:61977"/>
        <dbReference type="ChEBI" id="CHEBI:456216"/>
        <dbReference type="EC" id="2.7.11.1"/>
    </reaction>
</comment>
<dbReference type="Proteomes" id="UP001151532">
    <property type="component" value="Chromosome 7"/>
</dbReference>
<dbReference type="PANTHER" id="PTHR47634">
    <property type="entry name" value="PROTEIN KINASE DOMAIN-CONTAINING PROTEIN-RELATED"/>
    <property type="match status" value="1"/>
</dbReference>
<dbReference type="InterPro" id="IPR008271">
    <property type="entry name" value="Ser/Thr_kinase_AS"/>
</dbReference>
<evidence type="ECO:0000256" key="3">
    <source>
        <dbReference type="ARBA" id="ARBA00022679"/>
    </source>
</evidence>
<reference evidence="10" key="2">
    <citation type="journal article" date="2023" name="Int. J. Mol. Sci.">
        <title>De Novo Assembly and Annotation of 11 Diverse Shrub Willow (Salix) Genomes Reveals Novel Gene Organization in Sex-Linked Regions.</title>
        <authorList>
            <person name="Hyden B."/>
            <person name="Feng K."/>
            <person name="Yates T.B."/>
            <person name="Jawdy S."/>
            <person name="Cereghino C."/>
            <person name="Smart L.B."/>
            <person name="Muchero W."/>
        </authorList>
    </citation>
    <scope>NUCLEOTIDE SEQUENCE</scope>
    <source>
        <tissue evidence="10">Shoot tip</tissue>
    </source>
</reference>
<dbReference type="InterPro" id="IPR051334">
    <property type="entry name" value="SRPK"/>
</dbReference>
<dbReference type="Gene3D" id="1.10.510.10">
    <property type="entry name" value="Transferase(Phosphotransferase) domain 1"/>
    <property type="match status" value="1"/>
</dbReference>
<comment type="catalytic activity">
    <reaction evidence="8">
        <text>L-seryl-[protein] + ATP = O-phospho-L-seryl-[protein] + ADP + H(+)</text>
        <dbReference type="Rhea" id="RHEA:17989"/>
        <dbReference type="Rhea" id="RHEA-COMP:9863"/>
        <dbReference type="Rhea" id="RHEA-COMP:11604"/>
        <dbReference type="ChEBI" id="CHEBI:15378"/>
        <dbReference type="ChEBI" id="CHEBI:29999"/>
        <dbReference type="ChEBI" id="CHEBI:30616"/>
        <dbReference type="ChEBI" id="CHEBI:83421"/>
        <dbReference type="ChEBI" id="CHEBI:456216"/>
        <dbReference type="EC" id="2.7.11.1"/>
    </reaction>
</comment>
<evidence type="ECO:0000256" key="4">
    <source>
        <dbReference type="ARBA" id="ARBA00022741"/>
    </source>
</evidence>
<keyword evidence="6" id="KW-0067">ATP-binding</keyword>
<dbReference type="OrthoDB" id="5979581at2759"/>
<dbReference type="GO" id="GO:0050684">
    <property type="term" value="P:regulation of mRNA processing"/>
    <property type="evidence" value="ECO:0007669"/>
    <property type="project" value="TreeGrafter"/>
</dbReference>
<keyword evidence="4" id="KW-0547">Nucleotide-binding</keyword>
<sequence>MSCSSPSGSEDDDEGIDSYRKGGYHAVRVGNQFSGGRFFLAQRKIGWGQFSIVWLAYDTRSSGQMGSISAWSLNFLVTVCSGLDYLHRELGIIHTDLKPENILLFSTIDPAKDPITSGLTPILERPEDNLNGGSTMNLIEKKLERRAKRAVAKIPGRRDSTGGAMQKSERSLNGVDVRCKVVDYGNACCVIKQFAKEIQSR</sequence>
<dbReference type="PANTHER" id="PTHR47634:SF5">
    <property type="entry name" value="OS09G0552300 PROTEIN"/>
    <property type="match status" value="1"/>
</dbReference>
<reference evidence="10" key="1">
    <citation type="submission" date="2022-11" db="EMBL/GenBank/DDBJ databases">
        <authorList>
            <person name="Hyden B.L."/>
            <person name="Feng K."/>
            <person name="Yates T."/>
            <person name="Jawdy S."/>
            <person name="Smart L.B."/>
            <person name="Muchero W."/>
        </authorList>
    </citation>
    <scope>NUCLEOTIDE SEQUENCE</scope>
    <source>
        <tissue evidence="10">Shoot tip</tissue>
    </source>
</reference>
<dbReference type="InterPro" id="IPR000719">
    <property type="entry name" value="Prot_kinase_dom"/>
</dbReference>